<keyword evidence="6" id="KW-0645">Protease</keyword>
<dbReference type="EC" id="3.4.17.2" evidence="17"/>
<dbReference type="GO" id="GO:0006508">
    <property type="term" value="P:proteolysis"/>
    <property type="evidence" value="ECO:0007669"/>
    <property type="project" value="UniProtKB-KW"/>
</dbReference>
<evidence type="ECO:0000256" key="12">
    <source>
        <dbReference type="ARBA" id="ARBA00023145"/>
    </source>
</evidence>
<dbReference type="EMBL" id="JAGFMF010011830">
    <property type="protein sequence ID" value="KAG8511396.1"/>
    <property type="molecule type" value="Genomic_DNA"/>
</dbReference>
<dbReference type="Pfam" id="PF00246">
    <property type="entry name" value="Peptidase_M14"/>
    <property type="match status" value="2"/>
</dbReference>
<dbReference type="GO" id="GO:0004181">
    <property type="term" value="F:metallocarboxypeptidase activity"/>
    <property type="evidence" value="ECO:0007669"/>
    <property type="project" value="UniProtKB-EC"/>
</dbReference>
<evidence type="ECO:0000256" key="13">
    <source>
        <dbReference type="ARBA" id="ARBA00023157"/>
    </source>
</evidence>
<protein>
    <recommendedName>
        <fullName evidence="18">Carboxypeptidase B</fullName>
        <ecNumber evidence="17">3.4.17.2</ecNumber>
    </recommendedName>
</protein>
<keyword evidence="5 22" id="KW-0121">Carboxypeptidase</keyword>
<dbReference type="GO" id="GO:0008270">
    <property type="term" value="F:zinc ion binding"/>
    <property type="evidence" value="ECO:0007669"/>
    <property type="project" value="InterPro"/>
</dbReference>
<evidence type="ECO:0000259" key="21">
    <source>
        <dbReference type="PROSITE" id="PS52035"/>
    </source>
</evidence>
<evidence type="ECO:0000256" key="1">
    <source>
        <dbReference type="ARBA" id="ARBA00001947"/>
    </source>
</evidence>
<evidence type="ECO:0000256" key="20">
    <source>
        <dbReference type="SAM" id="Phobius"/>
    </source>
</evidence>
<dbReference type="InterPro" id="IPR000834">
    <property type="entry name" value="Peptidase_M14"/>
</dbReference>
<keyword evidence="13" id="KW-1015">Disulfide bond</keyword>
<dbReference type="OrthoDB" id="3626597at2759"/>
<evidence type="ECO:0000256" key="6">
    <source>
        <dbReference type="ARBA" id="ARBA00022670"/>
    </source>
</evidence>
<evidence type="ECO:0000256" key="2">
    <source>
        <dbReference type="ARBA" id="ARBA00004613"/>
    </source>
</evidence>
<evidence type="ECO:0000256" key="16">
    <source>
        <dbReference type="ARBA" id="ARBA00037795"/>
    </source>
</evidence>
<dbReference type="PANTHER" id="PTHR11705">
    <property type="entry name" value="PROTEASE FAMILY M14 CARBOXYPEPTIDASE A,B"/>
    <property type="match status" value="1"/>
</dbReference>
<dbReference type="Gene3D" id="3.40.630.10">
    <property type="entry name" value="Zn peptidases"/>
    <property type="match status" value="2"/>
</dbReference>
<dbReference type="PRINTS" id="PR00765">
    <property type="entry name" value="CRBOXYPTASEA"/>
</dbReference>
<keyword evidence="11" id="KW-0482">Metalloprotease</keyword>
<dbReference type="Pfam" id="PF02244">
    <property type="entry name" value="Propep_M14"/>
    <property type="match status" value="2"/>
</dbReference>
<dbReference type="SMART" id="SM00631">
    <property type="entry name" value="Zn_pept"/>
    <property type="match status" value="2"/>
</dbReference>
<keyword evidence="12" id="KW-0865">Zymogen</keyword>
<evidence type="ECO:0000256" key="15">
    <source>
        <dbReference type="ARBA" id="ARBA00036114"/>
    </source>
</evidence>
<evidence type="ECO:0000256" key="9">
    <source>
        <dbReference type="ARBA" id="ARBA00022801"/>
    </source>
</evidence>
<evidence type="ECO:0000256" key="10">
    <source>
        <dbReference type="ARBA" id="ARBA00022833"/>
    </source>
</evidence>
<comment type="similarity">
    <text evidence="3 19">Belongs to the peptidase M14 family.</text>
</comment>
<organism evidence="22 23">
    <name type="scientific">Galemys pyrenaicus</name>
    <name type="common">Iberian desman</name>
    <name type="synonym">Pyrenean desman</name>
    <dbReference type="NCBI Taxonomy" id="202257"/>
    <lineage>
        <taxon>Eukaryota</taxon>
        <taxon>Metazoa</taxon>
        <taxon>Chordata</taxon>
        <taxon>Craniata</taxon>
        <taxon>Vertebrata</taxon>
        <taxon>Euteleostomi</taxon>
        <taxon>Mammalia</taxon>
        <taxon>Eutheria</taxon>
        <taxon>Laurasiatheria</taxon>
        <taxon>Eulipotyphla</taxon>
        <taxon>Talpidae</taxon>
        <taxon>Galemys</taxon>
    </lineage>
</organism>
<comment type="cofactor">
    <cofactor evidence="1">
        <name>Zn(2+)</name>
        <dbReference type="ChEBI" id="CHEBI:29105"/>
    </cofactor>
</comment>
<evidence type="ECO:0000256" key="3">
    <source>
        <dbReference type="ARBA" id="ARBA00005988"/>
    </source>
</evidence>
<evidence type="ECO:0000256" key="8">
    <source>
        <dbReference type="ARBA" id="ARBA00022729"/>
    </source>
</evidence>
<keyword evidence="9" id="KW-0378">Hydrolase</keyword>
<evidence type="ECO:0000256" key="11">
    <source>
        <dbReference type="ARBA" id="ARBA00023049"/>
    </source>
</evidence>
<keyword evidence="14" id="KW-0968">Cytoplasmic vesicle</keyword>
<keyword evidence="7" id="KW-0479">Metal-binding</keyword>
<dbReference type="PROSITE" id="PS00133">
    <property type="entry name" value="CARBOXYPEPT_ZN_2"/>
    <property type="match status" value="1"/>
</dbReference>
<evidence type="ECO:0000256" key="7">
    <source>
        <dbReference type="ARBA" id="ARBA00022723"/>
    </source>
</evidence>
<keyword evidence="20" id="KW-0812">Transmembrane</keyword>
<comment type="caution">
    <text evidence="19">Lacks conserved residue(s) required for the propagation of feature annotation.</text>
</comment>
<dbReference type="FunFam" id="3.30.70.340:FF:000002">
    <property type="entry name" value="Carboxypeptidase A"/>
    <property type="match status" value="2"/>
</dbReference>
<evidence type="ECO:0000256" key="4">
    <source>
        <dbReference type="ARBA" id="ARBA00022525"/>
    </source>
</evidence>
<feature type="active site" description="Proton donor/acceptor" evidence="19">
    <location>
        <position position="428"/>
    </location>
</feature>
<keyword evidence="23" id="KW-1185">Reference proteome</keyword>
<keyword evidence="8" id="KW-0732">Signal</keyword>
<dbReference type="SUPFAM" id="SSF54897">
    <property type="entry name" value="Protease propeptides/inhibitors"/>
    <property type="match status" value="2"/>
</dbReference>
<comment type="caution">
    <text evidence="22">The sequence shown here is derived from an EMBL/GenBank/DDBJ whole genome shotgun (WGS) entry which is preliminary data.</text>
</comment>
<dbReference type="Proteomes" id="UP000700334">
    <property type="component" value="Unassembled WGS sequence"/>
</dbReference>
<evidence type="ECO:0000256" key="17">
    <source>
        <dbReference type="ARBA" id="ARBA00039143"/>
    </source>
</evidence>
<evidence type="ECO:0000256" key="5">
    <source>
        <dbReference type="ARBA" id="ARBA00022645"/>
    </source>
</evidence>
<proteinExistence type="inferred from homology"/>
<dbReference type="CDD" id="cd03871">
    <property type="entry name" value="M14_CPB"/>
    <property type="match status" value="1"/>
</dbReference>
<evidence type="ECO:0000256" key="18">
    <source>
        <dbReference type="ARBA" id="ARBA00039334"/>
    </source>
</evidence>
<sequence length="772" mass="88469">MAGMGAGVGVGSGGCQASQPPVHLTLSAAVLLLRSHWSVLSVLLVSPVGTMLVFLVLLSVALASTHHDGEHFEGEKVFRVNVAEEDHINLLQKLASFTQIDFWKPDSVTQIRPHSTVDFRVKADDVITVEEFLDKNELNYEVLINNLRSALETQFDNQVRATGHSYVKYNNWETIEAWTEQIASENPSIVSRSIIGTTFEGRNMYLLKIGKPGSTKPAIFMDCGFHAREWISPAFCQWFVKEAVRTYGRELHMTELLDKLDFYVLPVVNIDGYVFTWTKNRMWRKTRSTHAGSSCIGTDPNRNFNAGWCKMGASHRPCDDTYCGPTAESEKETKALADFIRQHLSSIKAYLTIHSYSQMMLYPYSYDYKVAKNNEELNALAKATVKELATLHGTKYTYGPGATTIYPAAGGSDDWAYDQGIKYSFTFELRDKGKYGFTLPESQIQETCEETMLAIKHVAQEKVFRVKPQDDKQAELTKDLAKTNQFDLWYPDAIHHIVANVTIDFQVNEKESQFIQAALDQNKMHYEILIHDLQEEVEKQFDIVAWTKKMVEKYPKMITHIKIGTTVEDNPLYVLKIGEKDKRRKAIFMDCGIHAREWVSLAFCQWFVYQTTKIYGKDKIMTKLLDQMNFYVLPVFNVDGYIWSWTQDCMWRENRSKNWNSKSIGTDLNRNFNVSWNSFSDNKNPCGPLYHGLAPESEEETKAVTDFIRRNQKSIFHSYTQIILFLYRHTSELPPDKGKFGFLLPESRIKSTCKETMLAVKYIAKYVLKQAS</sequence>
<dbReference type="InterPro" id="IPR034253">
    <property type="entry name" value="CPB_M14_CPD"/>
</dbReference>
<dbReference type="PROSITE" id="PS00132">
    <property type="entry name" value="CARBOXYPEPT_ZN_1"/>
    <property type="match status" value="1"/>
</dbReference>
<keyword evidence="10" id="KW-0862">Zinc</keyword>
<dbReference type="GO" id="GO:0031410">
    <property type="term" value="C:cytoplasmic vesicle"/>
    <property type="evidence" value="ECO:0007669"/>
    <property type="project" value="UniProtKB-KW"/>
</dbReference>
<keyword evidence="4" id="KW-0964">Secreted</keyword>
<feature type="transmembrane region" description="Helical" evidence="20">
    <location>
        <begin position="41"/>
        <end position="63"/>
    </location>
</feature>
<gene>
    <name evidence="22" type="ORF">J0S82_008620</name>
</gene>
<dbReference type="InterPro" id="IPR003146">
    <property type="entry name" value="M14A_act_pep"/>
</dbReference>
<evidence type="ECO:0000313" key="22">
    <source>
        <dbReference type="EMBL" id="KAG8511396.1"/>
    </source>
</evidence>
<dbReference type="InterPro" id="IPR057247">
    <property type="entry name" value="CARBOXYPEPT_ZN_2"/>
</dbReference>
<dbReference type="SUPFAM" id="SSF53187">
    <property type="entry name" value="Zn-dependent exopeptidases"/>
    <property type="match status" value="2"/>
</dbReference>
<comment type="catalytic activity">
    <reaction evidence="15">
        <text>Preferential release of a C-terminal lysine or arginine amino acid.</text>
        <dbReference type="EC" id="3.4.17.2"/>
    </reaction>
</comment>
<dbReference type="PROSITE" id="PS52035">
    <property type="entry name" value="PEPTIDASE_M14"/>
    <property type="match status" value="2"/>
</dbReference>
<dbReference type="InterPro" id="IPR036990">
    <property type="entry name" value="M14A-like_propep"/>
</dbReference>
<dbReference type="Gene3D" id="3.30.70.340">
    <property type="entry name" value="Metallocarboxypeptidase-like"/>
    <property type="match status" value="2"/>
</dbReference>
<dbReference type="AlphaFoldDB" id="A0A8J6A223"/>
<feature type="domain" description="Peptidase M14" evidence="21">
    <location>
        <begin position="529"/>
        <end position="772"/>
    </location>
</feature>
<accession>A0A8J6A223</accession>
<dbReference type="FunFam" id="3.40.630.10:FF:000084">
    <property type="entry name" value="Carboxypeptidase B2"/>
    <property type="match status" value="1"/>
</dbReference>
<feature type="domain" description="Peptidase M14" evidence="21">
    <location>
        <begin position="168"/>
        <end position="462"/>
    </location>
</feature>
<reference evidence="22" key="1">
    <citation type="journal article" date="2021" name="Evol. Appl.">
        <title>The genome of the Pyrenean desman and the effects of bottlenecks and inbreeding on the genomic landscape of an endangered species.</title>
        <authorList>
            <person name="Escoda L."/>
            <person name="Castresana J."/>
        </authorList>
    </citation>
    <scope>NUCLEOTIDE SEQUENCE</scope>
    <source>
        <strain evidence="22">IBE-C5619</strain>
    </source>
</reference>
<evidence type="ECO:0000256" key="14">
    <source>
        <dbReference type="ARBA" id="ARBA00023329"/>
    </source>
</evidence>
<keyword evidence="20" id="KW-1133">Transmembrane helix</keyword>
<dbReference type="FunFam" id="3.40.630.10:FF:000001">
    <property type="entry name" value="Carboxypeptidase B"/>
    <property type="match status" value="1"/>
</dbReference>
<comment type="subcellular location">
    <subcellularLocation>
        <location evidence="2">Secreted</location>
    </subcellularLocation>
    <subcellularLocation>
        <location evidence="16">Zymogen granule lumen</location>
    </subcellularLocation>
</comment>
<dbReference type="GO" id="GO:0005615">
    <property type="term" value="C:extracellular space"/>
    <property type="evidence" value="ECO:0007669"/>
    <property type="project" value="TreeGrafter"/>
</dbReference>
<evidence type="ECO:0000313" key="23">
    <source>
        <dbReference type="Proteomes" id="UP000700334"/>
    </source>
</evidence>
<name>A0A8J6A223_GALPY</name>
<dbReference type="PANTHER" id="PTHR11705:SF20">
    <property type="entry name" value="CARBOXYPEPTIDASE B"/>
    <property type="match status" value="1"/>
</dbReference>
<dbReference type="InterPro" id="IPR057246">
    <property type="entry name" value="CARBOXYPEPT_ZN_1"/>
</dbReference>
<keyword evidence="20" id="KW-0472">Membrane</keyword>
<evidence type="ECO:0000256" key="19">
    <source>
        <dbReference type="PROSITE-ProRule" id="PRU01379"/>
    </source>
</evidence>